<dbReference type="SUPFAM" id="SSF74653">
    <property type="entry name" value="TolA/TonB C-terminal domain"/>
    <property type="match status" value="1"/>
</dbReference>
<reference evidence="7 8" key="1">
    <citation type="submission" date="2020-08" db="EMBL/GenBank/DDBJ databases">
        <title>Novel species isolated from subtropical streams in China.</title>
        <authorList>
            <person name="Lu H."/>
        </authorList>
    </citation>
    <scope>NUCLEOTIDE SEQUENCE [LARGE SCALE GENOMIC DNA]</scope>
    <source>
        <strain evidence="7 8">KCTC 52442</strain>
    </source>
</reference>
<name>A0ABR6XN41_9BURK</name>
<evidence type="ECO:0000313" key="7">
    <source>
        <dbReference type="EMBL" id="MBC3830899.1"/>
    </source>
</evidence>
<feature type="chain" id="PRO_5046934002" evidence="5">
    <location>
        <begin position="26"/>
        <end position="127"/>
    </location>
</feature>
<dbReference type="InterPro" id="IPR037682">
    <property type="entry name" value="TonB_C"/>
</dbReference>
<evidence type="ECO:0000313" key="8">
    <source>
        <dbReference type="Proteomes" id="UP000643610"/>
    </source>
</evidence>
<comment type="subcellular location">
    <subcellularLocation>
        <location evidence="1">Membrane</location>
        <topology evidence="1">Single-pass membrane protein</topology>
    </subcellularLocation>
</comment>
<evidence type="ECO:0000256" key="2">
    <source>
        <dbReference type="ARBA" id="ARBA00022692"/>
    </source>
</evidence>
<evidence type="ECO:0000256" key="4">
    <source>
        <dbReference type="ARBA" id="ARBA00023136"/>
    </source>
</evidence>
<dbReference type="NCBIfam" id="TIGR01352">
    <property type="entry name" value="tonB_Cterm"/>
    <property type="match status" value="1"/>
</dbReference>
<feature type="signal peptide" evidence="5">
    <location>
        <begin position="1"/>
        <end position="25"/>
    </location>
</feature>
<organism evidence="7 8">
    <name type="scientific">Undibacterium amnicola</name>
    <dbReference type="NCBI Taxonomy" id="1834038"/>
    <lineage>
        <taxon>Bacteria</taxon>
        <taxon>Pseudomonadati</taxon>
        <taxon>Pseudomonadota</taxon>
        <taxon>Betaproteobacteria</taxon>
        <taxon>Burkholderiales</taxon>
        <taxon>Oxalobacteraceae</taxon>
        <taxon>Undibacterium</taxon>
    </lineage>
</organism>
<comment type="caution">
    <text evidence="7">The sequence shown here is derived from an EMBL/GenBank/DDBJ whole genome shotgun (WGS) entry which is preliminary data.</text>
</comment>
<keyword evidence="8" id="KW-1185">Reference proteome</keyword>
<keyword evidence="4" id="KW-0472">Membrane</keyword>
<evidence type="ECO:0000256" key="5">
    <source>
        <dbReference type="SAM" id="SignalP"/>
    </source>
</evidence>
<dbReference type="Proteomes" id="UP000643610">
    <property type="component" value="Unassembled WGS sequence"/>
</dbReference>
<evidence type="ECO:0000259" key="6">
    <source>
        <dbReference type="PROSITE" id="PS52015"/>
    </source>
</evidence>
<proteinExistence type="predicted"/>
<gene>
    <name evidence="7" type="ORF">H8K33_05220</name>
</gene>
<evidence type="ECO:0000256" key="1">
    <source>
        <dbReference type="ARBA" id="ARBA00004167"/>
    </source>
</evidence>
<keyword evidence="2" id="KW-0812">Transmembrane</keyword>
<dbReference type="Pfam" id="PF03544">
    <property type="entry name" value="TonB_C"/>
    <property type="match status" value="1"/>
</dbReference>
<accession>A0ABR6XN41</accession>
<sequence>MKNSTLVSRTLIALFLSLTSIAASANETSNPWINNACSAPEYDSSMLRGEEKGIVKLRFVTDSIGNVVDAKIEESSGYAKLDRASMAALKNCRFTAASNNENINTSNAANSPENKASRLISFTWAIK</sequence>
<dbReference type="Gene3D" id="3.30.1150.10">
    <property type="match status" value="1"/>
</dbReference>
<dbReference type="EMBL" id="JACOFU010000002">
    <property type="protein sequence ID" value="MBC3830899.1"/>
    <property type="molecule type" value="Genomic_DNA"/>
</dbReference>
<protein>
    <submittedName>
        <fullName evidence="7">TonB family protein</fullName>
    </submittedName>
</protein>
<keyword evidence="3" id="KW-1133">Transmembrane helix</keyword>
<dbReference type="RefSeq" id="WP_186889944.1">
    <property type="nucleotide sequence ID" value="NZ_JACOFU010000002.1"/>
</dbReference>
<dbReference type="InterPro" id="IPR006260">
    <property type="entry name" value="TonB/TolA_C"/>
</dbReference>
<evidence type="ECO:0000256" key="3">
    <source>
        <dbReference type="ARBA" id="ARBA00022989"/>
    </source>
</evidence>
<keyword evidence="5" id="KW-0732">Signal</keyword>
<dbReference type="PROSITE" id="PS52015">
    <property type="entry name" value="TONB_CTD"/>
    <property type="match status" value="1"/>
</dbReference>
<feature type="domain" description="TonB C-terminal" evidence="6">
    <location>
        <begin position="27"/>
        <end position="127"/>
    </location>
</feature>